<sequence length="312" mass="35438">MPLSPKQLTIMFLETNFHFDNMSVLEIRNPTIRSFVYGSLSGTCSTLLFQPLDLVKTRMQSQSSIVLNQHGKTKKLGMFQVMVQVVKKERLPGLWKGTIPSLIRCVPGVGIYFGTLDYLSIKLLKNPKQPKPIEAMLLGFTARTVTVITLLPVTVIKTRYESGLFSYANVWIAIQNIYQSEGFKGSFRGLLPTLFRDVPFSGLYYLCYSQLKQTLVNGKQNSPELLPRSFKTFVCGLIAGLFASTVTHPADVVKTRIQIEPQRYFSISQTIKIIYKDGDVFRGLTPRIIRRTLMTALTWTIFEFLIQRSDKN</sequence>
<evidence type="ECO:0000256" key="5">
    <source>
        <dbReference type="ARBA" id="ARBA00022737"/>
    </source>
</evidence>
<dbReference type="InterPro" id="IPR002067">
    <property type="entry name" value="MCP"/>
</dbReference>
<reference evidence="9" key="2">
    <citation type="submission" date="2015-06" db="UniProtKB">
        <authorList>
            <consortium name="EnsemblMetazoa"/>
        </authorList>
    </citation>
    <scope>IDENTIFICATION</scope>
</reference>
<evidence type="ECO:0000313" key="9">
    <source>
        <dbReference type="EnsemblMetazoa" id="tetur08g03410.1"/>
    </source>
</evidence>
<dbReference type="GO" id="GO:0005739">
    <property type="term" value="C:mitochondrion"/>
    <property type="evidence" value="ECO:0007669"/>
    <property type="project" value="TreeGrafter"/>
</dbReference>
<dbReference type="PRINTS" id="PR00926">
    <property type="entry name" value="MITOCARRIER"/>
</dbReference>
<dbReference type="EnsemblMetazoa" id="tetur08g03410.1">
    <property type="protein sequence ID" value="tetur08g03410.1"/>
    <property type="gene ID" value="tetur08g03410"/>
</dbReference>
<keyword evidence="3 8" id="KW-0813">Transport</keyword>
<dbReference type="SUPFAM" id="SSF103506">
    <property type="entry name" value="Mitochondrial carrier"/>
    <property type="match status" value="1"/>
</dbReference>
<keyword evidence="10" id="KW-1185">Reference proteome</keyword>
<evidence type="ECO:0000256" key="7">
    <source>
        <dbReference type="PROSITE-ProRule" id="PRU00282"/>
    </source>
</evidence>
<evidence type="ECO:0008006" key="11">
    <source>
        <dbReference type="Google" id="ProtNLM"/>
    </source>
</evidence>
<comment type="subcellular location">
    <subcellularLocation>
        <location evidence="1">Membrane</location>
        <topology evidence="1">Multi-pass membrane protein</topology>
    </subcellularLocation>
</comment>
<protein>
    <recommendedName>
        <fullName evidence="11">Solute carrier family 25 member 38 homolog</fullName>
    </recommendedName>
</protein>
<dbReference type="GO" id="GO:0015187">
    <property type="term" value="F:glycine transmembrane transporter activity"/>
    <property type="evidence" value="ECO:0007669"/>
    <property type="project" value="TreeGrafter"/>
</dbReference>
<evidence type="ECO:0000313" key="10">
    <source>
        <dbReference type="Proteomes" id="UP000015104"/>
    </source>
</evidence>
<dbReference type="Pfam" id="PF00153">
    <property type="entry name" value="Mito_carr"/>
    <property type="match status" value="3"/>
</dbReference>
<feature type="repeat" description="Solcar" evidence="7">
    <location>
        <begin position="227"/>
        <end position="308"/>
    </location>
</feature>
<evidence type="ECO:0000256" key="8">
    <source>
        <dbReference type="RuleBase" id="RU000488"/>
    </source>
</evidence>
<feature type="repeat" description="Solcar" evidence="7">
    <location>
        <begin position="29"/>
        <end position="122"/>
    </location>
</feature>
<dbReference type="Proteomes" id="UP000015104">
    <property type="component" value="Unassembled WGS sequence"/>
</dbReference>
<evidence type="ECO:0000256" key="2">
    <source>
        <dbReference type="ARBA" id="ARBA00006375"/>
    </source>
</evidence>
<feature type="repeat" description="Solcar" evidence="7">
    <location>
        <begin position="130"/>
        <end position="214"/>
    </location>
</feature>
<keyword evidence="5" id="KW-0677">Repeat</keyword>
<dbReference type="eggNOG" id="KOG0766">
    <property type="taxonomic scope" value="Eukaryota"/>
</dbReference>
<dbReference type="GO" id="GO:0016020">
    <property type="term" value="C:membrane"/>
    <property type="evidence" value="ECO:0007669"/>
    <property type="project" value="UniProtKB-SubCell"/>
</dbReference>
<dbReference type="PANTHER" id="PTHR46181:SF3">
    <property type="entry name" value="MITOCHONDRIAL GLYCINE TRANSPORTER"/>
    <property type="match status" value="1"/>
</dbReference>
<keyword evidence="4 7" id="KW-0812">Transmembrane</keyword>
<dbReference type="Gene3D" id="1.50.40.10">
    <property type="entry name" value="Mitochondrial carrier domain"/>
    <property type="match status" value="2"/>
</dbReference>
<organism evidence="9 10">
    <name type="scientific">Tetranychus urticae</name>
    <name type="common">Two-spotted spider mite</name>
    <dbReference type="NCBI Taxonomy" id="32264"/>
    <lineage>
        <taxon>Eukaryota</taxon>
        <taxon>Metazoa</taxon>
        <taxon>Ecdysozoa</taxon>
        <taxon>Arthropoda</taxon>
        <taxon>Chelicerata</taxon>
        <taxon>Arachnida</taxon>
        <taxon>Acari</taxon>
        <taxon>Acariformes</taxon>
        <taxon>Trombidiformes</taxon>
        <taxon>Prostigmata</taxon>
        <taxon>Eleutherengona</taxon>
        <taxon>Raphignathae</taxon>
        <taxon>Tetranychoidea</taxon>
        <taxon>Tetranychidae</taxon>
        <taxon>Tetranychus</taxon>
    </lineage>
</organism>
<dbReference type="HOGENOM" id="CLU_015166_0_3_1"/>
<keyword evidence="6 7" id="KW-0472">Membrane</keyword>
<evidence type="ECO:0000256" key="3">
    <source>
        <dbReference type="ARBA" id="ARBA00022448"/>
    </source>
</evidence>
<dbReference type="STRING" id="32264.T1KBA6"/>
<dbReference type="AlphaFoldDB" id="T1KBA6"/>
<dbReference type="PANTHER" id="PTHR46181">
    <property type="entry name" value="MITOCHONDRIAL GLYCINE TRANSPORTER"/>
    <property type="match status" value="1"/>
</dbReference>
<evidence type="ECO:0000256" key="1">
    <source>
        <dbReference type="ARBA" id="ARBA00004141"/>
    </source>
</evidence>
<name>T1KBA6_TETUR</name>
<evidence type="ECO:0000256" key="4">
    <source>
        <dbReference type="ARBA" id="ARBA00022692"/>
    </source>
</evidence>
<dbReference type="EMBL" id="CAEY01001946">
    <property type="status" value="NOT_ANNOTATED_CDS"/>
    <property type="molecule type" value="Genomic_DNA"/>
</dbReference>
<proteinExistence type="inferred from homology"/>
<dbReference type="InterPro" id="IPR018108">
    <property type="entry name" value="MCP_transmembrane"/>
</dbReference>
<reference evidence="10" key="1">
    <citation type="submission" date="2011-08" db="EMBL/GenBank/DDBJ databases">
        <authorList>
            <person name="Rombauts S."/>
        </authorList>
    </citation>
    <scope>NUCLEOTIDE SEQUENCE</scope>
    <source>
        <strain evidence="10">London</strain>
    </source>
</reference>
<dbReference type="GO" id="GO:1904983">
    <property type="term" value="P:glycine import into mitochondrion"/>
    <property type="evidence" value="ECO:0007669"/>
    <property type="project" value="TreeGrafter"/>
</dbReference>
<dbReference type="PROSITE" id="PS50920">
    <property type="entry name" value="SOLCAR"/>
    <property type="match status" value="3"/>
</dbReference>
<accession>T1KBA6</accession>
<dbReference type="InterPro" id="IPR023395">
    <property type="entry name" value="MCP_dom_sf"/>
</dbReference>
<comment type="similarity">
    <text evidence="2 8">Belongs to the mitochondrial carrier (TC 2.A.29) family.</text>
</comment>
<evidence type="ECO:0000256" key="6">
    <source>
        <dbReference type="ARBA" id="ARBA00023136"/>
    </source>
</evidence>